<dbReference type="Proteomes" id="UP000887577">
    <property type="component" value="Unplaced"/>
</dbReference>
<evidence type="ECO:0000256" key="2">
    <source>
        <dbReference type="ARBA" id="ARBA00022723"/>
    </source>
</evidence>
<accession>A0A914YKA2</accession>
<dbReference type="GO" id="GO:0005634">
    <property type="term" value="C:nucleus"/>
    <property type="evidence" value="ECO:0007669"/>
    <property type="project" value="UniProtKB-SubCell"/>
</dbReference>
<name>A0A914YKA2_9BILA</name>
<keyword evidence="6" id="KW-1185">Reference proteome</keyword>
<keyword evidence="2" id="KW-0479">Metal-binding</keyword>
<evidence type="ECO:0000256" key="4">
    <source>
        <dbReference type="ARBA" id="ARBA00022833"/>
    </source>
</evidence>
<keyword evidence="3" id="KW-0863">Zinc-finger</keyword>
<protein>
    <submittedName>
        <fullName evidence="7">BED-type domain-containing protein</fullName>
    </submittedName>
</protein>
<dbReference type="AlphaFoldDB" id="A0A914YKA2"/>
<reference evidence="7" key="1">
    <citation type="submission" date="2022-11" db="UniProtKB">
        <authorList>
            <consortium name="WormBaseParasite"/>
        </authorList>
    </citation>
    <scope>IDENTIFICATION</scope>
</reference>
<sequence>MSNFTSKYDKYFSKIYTENKHLYQWTCRLCGLVTAPTIHTTTEIRRHHLKTRHPEDFADIEPRKVKAPIGVKKRKVKDIIIANTSLKKVRTENDINSDKIDNTIMELISSSSFPISTINDPAFDRLLKLLNPIYILKRWIFTFLTCFYNSFFKNDELKPQHFILALQPINLDKIMLKLYERLEEIFGEFNLDWSKVTHIIQAGNLESEDLECDPEWHVEICLSLGLQVSIEDAMKDVQALDTVILKVKKLLRKLRKSKTLKQAFIDYQKLEDFPEKCLDSEVQIFWDILYSIFLSFQQNKISLQVFLC</sequence>
<comment type="subcellular location">
    <subcellularLocation>
        <location evidence="1">Nucleus</location>
    </subcellularLocation>
</comment>
<dbReference type="PANTHER" id="PTHR46481">
    <property type="entry name" value="ZINC FINGER BED DOMAIN-CONTAINING PROTEIN 4"/>
    <property type="match status" value="1"/>
</dbReference>
<keyword evidence="5" id="KW-0539">Nucleus</keyword>
<evidence type="ECO:0000256" key="5">
    <source>
        <dbReference type="ARBA" id="ARBA00023242"/>
    </source>
</evidence>
<keyword evidence="4" id="KW-0862">Zinc</keyword>
<evidence type="ECO:0000313" key="7">
    <source>
        <dbReference type="WBParaSite" id="PSU_v2.g19957.t1"/>
    </source>
</evidence>
<evidence type="ECO:0000256" key="1">
    <source>
        <dbReference type="ARBA" id="ARBA00004123"/>
    </source>
</evidence>
<dbReference type="WBParaSite" id="PSU_v2.g19957.t1">
    <property type="protein sequence ID" value="PSU_v2.g19957.t1"/>
    <property type="gene ID" value="PSU_v2.g19957"/>
</dbReference>
<dbReference type="PANTHER" id="PTHR46481:SF10">
    <property type="entry name" value="ZINC FINGER BED DOMAIN-CONTAINING PROTEIN 39"/>
    <property type="match status" value="1"/>
</dbReference>
<evidence type="ECO:0000313" key="6">
    <source>
        <dbReference type="Proteomes" id="UP000887577"/>
    </source>
</evidence>
<dbReference type="GO" id="GO:0008270">
    <property type="term" value="F:zinc ion binding"/>
    <property type="evidence" value="ECO:0007669"/>
    <property type="project" value="UniProtKB-KW"/>
</dbReference>
<organism evidence="6 7">
    <name type="scientific">Panagrolaimus superbus</name>
    <dbReference type="NCBI Taxonomy" id="310955"/>
    <lineage>
        <taxon>Eukaryota</taxon>
        <taxon>Metazoa</taxon>
        <taxon>Ecdysozoa</taxon>
        <taxon>Nematoda</taxon>
        <taxon>Chromadorea</taxon>
        <taxon>Rhabditida</taxon>
        <taxon>Tylenchina</taxon>
        <taxon>Panagrolaimomorpha</taxon>
        <taxon>Panagrolaimoidea</taxon>
        <taxon>Panagrolaimidae</taxon>
        <taxon>Panagrolaimus</taxon>
    </lineage>
</organism>
<evidence type="ECO:0000256" key="3">
    <source>
        <dbReference type="ARBA" id="ARBA00022771"/>
    </source>
</evidence>
<dbReference type="InterPro" id="IPR052035">
    <property type="entry name" value="ZnF_BED_domain_contain"/>
</dbReference>
<proteinExistence type="predicted"/>